<dbReference type="PANTHER" id="PTHR24118:SF99">
    <property type="entry name" value="POTE ANKYRIN DOMAIN FAMILY MEMBER 3C-RELATED"/>
    <property type="match status" value="1"/>
</dbReference>
<dbReference type="PANTHER" id="PTHR24118">
    <property type="entry name" value="POTE ANKYRIN DOMAIN"/>
    <property type="match status" value="1"/>
</dbReference>
<evidence type="ECO:0000313" key="2">
    <source>
        <dbReference type="EMBL" id="CAG5123761.1"/>
    </source>
</evidence>
<dbReference type="Proteomes" id="UP000678393">
    <property type="component" value="Unassembled WGS sequence"/>
</dbReference>
<gene>
    <name evidence="2" type="ORF">CUNI_LOCUS9319</name>
</gene>
<dbReference type="SUPFAM" id="SSF48403">
    <property type="entry name" value="Ankyrin repeat"/>
    <property type="match status" value="1"/>
</dbReference>
<evidence type="ECO:0000313" key="3">
    <source>
        <dbReference type="Proteomes" id="UP000678393"/>
    </source>
</evidence>
<name>A0A8S3Z9K7_9EUPU</name>
<proteinExistence type="predicted"/>
<comment type="caution">
    <text evidence="2">The sequence shown here is derived from an EMBL/GenBank/DDBJ whole genome shotgun (WGS) entry which is preliminary data.</text>
</comment>
<dbReference type="InterPro" id="IPR002110">
    <property type="entry name" value="Ankyrin_rpt"/>
</dbReference>
<organism evidence="2 3">
    <name type="scientific">Candidula unifasciata</name>
    <dbReference type="NCBI Taxonomy" id="100452"/>
    <lineage>
        <taxon>Eukaryota</taxon>
        <taxon>Metazoa</taxon>
        <taxon>Spiralia</taxon>
        <taxon>Lophotrochozoa</taxon>
        <taxon>Mollusca</taxon>
        <taxon>Gastropoda</taxon>
        <taxon>Heterobranchia</taxon>
        <taxon>Euthyneura</taxon>
        <taxon>Panpulmonata</taxon>
        <taxon>Eupulmonata</taxon>
        <taxon>Stylommatophora</taxon>
        <taxon>Helicina</taxon>
        <taxon>Helicoidea</taxon>
        <taxon>Geomitridae</taxon>
        <taxon>Candidula</taxon>
    </lineage>
</organism>
<dbReference type="EMBL" id="CAJHNH020001610">
    <property type="protein sequence ID" value="CAG5123761.1"/>
    <property type="molecule type" value="Genomic_DNA"/>
</dbReference>
<dbReference type="InterPro" id="IPR036770">
    <property type="entry name" value="Ankyrin_rpt-contain_sf"/>
</dbReference>
<accession>A0A8S3Z9K7</accession>
<dbReference type="OrthoDB" id="539213at2759"/>
<evidence type="ECO:0000256" key="1">
    <source>
        <dbReference type="SAM" id="MobiDB-lite"/>
    </source>
</evidence>
<feature type="region of interest" description="Disordered" evidence="1">
    <location>
        <begin position="518"/>
        <end position="552"/>
    </location>
</feature>
<sequence length="552" mass="62231">MAFVFHVEFGMNDTALTRALEDGNYATAERLILECPNASYLDDGCYQRTPLYICLCGVDEYHERVAVRNFHLARLLIERGANVNHRVPVTNFGSEYISPGKSSLELLIDFYIELTRKSATEETCHTHQRTWNPMTELIVGLNRQPLLTREDVKSDVQALVFNIIRHGGNVNVLDESRSTVFHRVTKFSHDLSMLKLLYDNGASASLVDASGNTPLLALCNVASVLDSDSYDASPNSESDILQKDLHEDSWKTRLKVKTDFLQYLLKIKDTNINQQNNQGQTALFHSVLREDLTSASMLLEAGADPAIQGYVWESRRKKRKFSPLFASFMSVSLQRSLRHSSLYEQATRAPQPISCLVDAGHFTTKEVIKELSDLIRHDFPEFSHLCPVANTLLHLMFGYKSASLKQLAARKVFQLSLIDSTACLHNILPVSSIQENFRAEDLLSGARKYEEYITLVLNCTVLRRLVQLIQLPQTLLIHLEAQLLYLRMSLKFCSLQAHRSMYSGFSLSLFDAVNGEENALSADDDDGSDSTNSSYDSSTEEDEGGDSDLEYW</sequence>
<dbReference type="SMART" id="SM00248">
    <property type="entry name" value="ANK"/>
    <property type="match status" value="4"/>
</dbReference>
<dbReference type="Gene3D" id="1.25.40.20">
    <property type="entry name" value="Ankyrin repeat-containing domain"/>
    <property type="match status" value="2"/>
</dbReference>
<dbReference type="AlphaFoldDB" id="A0A8S3Z9K7"/>
<protein>
    <recommendedName>
        <fullName evidence="4">Ankyrin repeat protein</fullName>
    </recommendedName>
</protein>
<feature type="compositionally biased region" description="Acidic residues" evidence="1">
    <location>
        <begin position="538"/>
        <end position="552"/>
    </location>
</feature>
<evidence type="ECO:0008006" key="4">
    <source>
        <dbReference type="Google" id="ProtNLM"/>
    </source>
</evidence>
<reference evidence="2" key="1">
    <citation type="submission" date="2021-04" db="EMBL/GenBank/DDBJ databases">
        <authorList>
            <consortium name="Molecular Ecology Group"/>
        </authorList>
    </citation>
    <scope>NUCLEOTIDE SEQUENCE</scope>
</reference>
<keyword evidence="3" id="KW-1185">Reference proteome</keyword>